<reference evidence="2" key="1">
    <citation type="journal article" date="2019" name="Int. J. Syst. Evol. Microbiol.">
        <title>The Global Catalogue of Microorganisms (GCM) 10K type strain sequencing project: providing services to taxonomists for standard genome sequencing and annotation.</title>
        <authorList>
            <consortium name="The Broad Institute Genomics Platform"/>
            <consortium name="The Broad Institute Genome Sequencing Center for Infectious Disease"/>
            <person name="Wu L."/>
            <person name="Ma J."/>
        </authorList>
    </citation>
    <scope>NUCLEOTIDE SEQUENCE [LARGE SCALE GENOMIC DNA]</scope>
    <source>
        <strain evidence="2">NCAIM B.01391</strain>
    </source>
</reference>
<dbReference type="EMBL" id="JBHSLW010000006">
    <property type="protein sequence ID" value="MFC5418823.1"/>
    <property type="molecule type" value="Genomic_DNA"/>
</dbReference>
<dbReference type="RefSeq" id="WP_377796241.1">
    <property type="nucleotide sequence ID" value="NZ_JBHSLW010000006.1"/>
</dbReference>
<gene>
    <name evidence="1" type="ORF">ACFPOB_04510</name>
</gene>
<accession>A0ABW0IP48</accession>
<evidence type="ECO:0000313" key="2">
    <source>
        <dbReference type="Proteomes" id="UP001596053"/>
    </source>
</evidence>
<comment type="caution">
    <text evidence="1">The sequence shown here is derived from an EMBL/GenBank/DDBJ whole genome shotgun (WGS) entry which is preliminary data.</text>
</comment>
<dbReference type="Proteomes" id="UP001596053">
    <property type="component" value="Unassembled WGS sequence"/>
</dbReference>
<organism evidence="1 2">
    <name type="scientific">Bosea eneae</name>
    <dbReference type="NCBI Taxonomy" id="151454"/>
    <lineage>
        <taxon>Bacteria</taxon>
        <taxon>Pseudomonadati</taxon>
        <taxon>Pseudomonadota</taxon>
        <taxon>Alphaproteobacteria</taxon>
        <taxon>Hyphomicrobiales</taxon>
        <taxon>Boseaceae</taxon>
        <taxon>Bosea</taxon>
    </lineage>
</organism>
<sequence>MKLFGWPYFVILLFVLTGCGERLVRELAIPLPFPDTTAHFEIWSDGFESRHELLVKNGRGEARTKMWTDWGPATHANLYVTPENFFIVIGGGGCCSAVEVRDAKPPRLAEFAEYRHFDSSTWTYLGAASRDREGKYRFYSPAERRECISTFGAGGGGYRAEFQVPECPG</sequence>
<keyword evidence="2" id="KW-1185">Reference proteome</keyword>
<evidence type="ECO:0000313" key="1">
    <source>
        <dbReference type="EMBL" id="MFC5418823.1"/>
    </source>
</evidence>
<proteinExistence type="predicted"/>
<dbReference type="PROSITE" id="PS51257">
    <property type="entry name" value="PROKAR_LIPOPROTEIN"/>
    <property type="match status" value="1"/>
</dbReference>
<name>A0ABW0IP48_9HYPH</name>
<protein>
    <submittedName>
        <fullName evidence="1">Uncharacterized protein</fullName>
    </submittedName>
</protein>